<dbReference type="InterPro" id="IPR029062">
    <property type="entry name" value="Class_I_gatase-like"/>
</dbReference>
<dbReference type="Pfam" id="PF07722">
    <property type="entry name" value="Peptidase_C26"/>
    <property type="match status" value="1"/>
</dbReference>
<dbReference type="FunFam" id="3.40.50.880:FF:000030">
    <property type="entry name" value="Gamma-glutamyl-gamma-aminobutyrate hydrolase PuuD"/>
    <property type="match status" value="1"/>
</dbReference>
<comment type="caution">
    <text evidence="6">The sequence shown here is derived from an EMBL/GenBank/DDBJ whole genome shotgun (WGS) entry which is preliminary data.</text>
</comment>
<dbReference type="GO" id="GO:0005829">
    <property type="term" value="C:cytosol"/>
    <property type="evidence" value="ECO:0007669"/>
    <property type="project" value="TreeGrafter"/>
</dbReference>
<evidence type="ECO:0000256" key="1">
    <source>
        <dbReference type="ARBA" id="ARBA00011083"/>
    </source>
</evidence>
<reference evidence="6 7" key="1">
    <citation type="submission" date="2022-04" db="EMBL/GenBank/DDBJ databases">
        <authorList>
            <person name="Ye Y.-Q."/>
            <person name="Du Z.-J."/>
        </authorList>
    </citation>
    <scope>NUCLEOTIDE SEQUENCE [LARGE SCALE GENOMIC DNA]</scope>
    <source>
        <strain evidence="6 7">A6E488</strain>
    </source>
</reference>
<comment type="function">
    <text evidence="3">Involved in the breakdown of putrescine via hydrolysis of the gamma-glutamyl linkage of gamma-glutamyl-gamma-aminobutyrate.</text>
</comment>
<comment type="catalytic activity">
    <reaction evidence="2">
        <text>4-(gamma-L-glutamylamino)butanoate + H2O = 4-aminobutanoate + L-glutamate</text>
        <dbReference type="Rhea" id="RHEA:19737"/>
        <dbReference type="ChEBI" id="CHEBI:15377"/>
        <dbReference type="ChEBI" id="CHEBI:29985"/>
        <dbReference type="ChEBI" id="CHEBI:58800"/>
        <dbReference type="ChEBI" id="CHEBI:59888"/>
        <dbReference type="EC" id="3.5.1.94"/>
    </reaction>
</comment>
<dbReference type="AlphaFoldDB" id="A0AAW5QU96"/>
<proteinExistence type="inferred from homology"/>
<dbReference type="RefSeq" id="WP_261615182.1">
    <property type="nucleotide sequence ID" value="NZ_JALIDZ010000003.1"/>
</dbReference>
<dbReference type="PANTHER" id="PTHR43235:SF1">
    <property type="entry name" value="GLUTAMINE AMIDOTRANSFERASE PB2B2.05-RELATED"/>
    <property type="match status" value="1"/>
</dbReference>
<evidence type="ECO:0000256" key="3">
    <source>
        <dbReference type="ARBA" id="ARBA00055068"/>
    </source>
</evidence>
<keyword evidence="6" id="KW-0378">Hydrolase</keyword>
<dbReference type="GO" id="GO:0033969">
    <property type="term" value="F:gamma-glutamyl-gamma-aminobutyrate hydrolase activity"/>
    <property type="evidence" value="ECO:0007669"/>
    <property type="project" value="UniProtKB-EC"/>
</dbReference>
<name>A0AAW5QU96_9HYPH</name>
<evidence type="ECO:0000313" key="6">
    <source>
        <dbReference type="EMBL" id="MCT8971606.1"/>
    </source>
</evidence>
<organism evidence="6 7">
    <name type="scientific">Microbaculum marinisediminis</name>
    <dbReference type="NCBI Taxonomy" id="2931392"/>
    <lineage>
        <taxon>Bacteria</taxon>
        <taxon>Pseudomonadati</taxon>
        <taxon>Pseudomonadota</taxon>
        <taxon>Alphaproteobacteria</taxon>
        <taxon>Hyphomicrobiales</taxon>
        <taxon>Tepidamorphaceae</taxon>
        <taxon>Microbaculum</taxon>
    </lineage>
</organism>
<evidence type="ECO:0000256" key="5">
    <source>
        <dbReference type="ARBA" id="ARBA00066788"/>
    </source>
</evidence>
<comment type="pathway">
    <text evidence="4">Amine and polyamine degradation; putrescine degradation; 4-aminobutanoate from putrescine: step 4/4.</text>
</comment>
<accession>A0AAW5QU96</accession>
<protein>
    <recommendedName>
        <fullName evidence="5">gamma-glutamyl-gamma-aminobutyrate hydrolase</fullName>
        <ecNumber evidence="5">3.5.1.94</ecNumber>
    </recommendedName>
</protein>
<dbReference type="CDD" id="cd01745">
    <property type="entry name" value="GATase1_2"/>
    <property type="match status" value="1"/>
</dbReference>
<dbReference type="PROSITE" id="PS51273">
    <property type="entry name" value="GATASE_TYPE_1"/>
    <property type="match status" value="1"/>
</dbReference>
<evidence type="ECO:0000256" key="2">
    <source>
        <dbReference type="ARBA" id="ARBA00052718"/>
    </source>
</evidence>
<dbReference type="SUPFAM" id="SSF52317">
    <property type="entry name" value="Class I glutamine amidotransferase-like"/>
    <property type="match status" value="1"/>
</dbReference>
<sequence>MNAGVRGQSVGRPVVAVPADVKSFEGYRWHAAAAQYLEAVAHVAGAMPLVVPALGGEFDYSRILDFVDGVMLTGSRSNVHPGNYGEAPTPAHEPFDEGRDATTLPLIRATLERGLPLFAICRGFQELNVALGGSIAAEIQEQPDRMDHRAPESTVQDERFAIRQRIDIRPGGRLASILGTEPIKVNSLHRQAIDRLADDLEIEATAQDGTIEAVSVKTAKAFALGVQWHPEYWAGSDPASRTLFEAFGDALRGYRSQKATLLSAAG</sequence>
<dbReference type="EMBL" id="JALIDZ010000003">
    <property type="protein sequence ID" value="MCT8971606.1"/>
    <property type="molecule type" value="Genomic_DNA"/>
</dbReference>
<dbReference type="Proteomes" id="UP001320898">
    <property type="component" value="Unassembled WGS sequence"/>
</dbReference>
<keyword evidence="7" id="KW-1185">Reference proteome</keyword>
<evidence type="ECO:0000313" key="7">
    <source>
        <dbReference type="Proteomes" id="UP001320898"/>
    </source>
</evidence>
<gene>
    <name evidence="6" type="ORF">MUB46_07045</name>
</gene>
<dbReference type="PANTHER" id="PTHR43235">
    <property type="entry name" value="GLUTAMINE AMIDOTRANSFERASE PB2B2.05-RELATED"/>
    <property type="match status" value="1"/>
</dbReference>
<dbReference type="EC" id="3.5.1.94" evidence="5"/>
<dbReference type="Gene3D" id="3.40.50.880">
    <property type="match status" value="1"/>
</dbReference>
<evidence type="ECO:0000256" key="4">
    <source>
        <dbReference type="ARBA" id="ARBA00060634"/>
    </source>
</evidence>
<dbReference type="InterPro" id="IPR044668">
    <property type="entry name" value="PuuD-like"/>
</dbReference>
<dbReference type="InterPro" id="IPR011697">
    <property type="entry name" value="Peptidase_C26"/>
</dbReference>
<dbReference type="GO" id="GO:0006598">
    <property type="term" value="P:polyamine catabolic process"/>
    <property type="evidence" value="ECO:0007669"/>
    <property type="project" value="TreeGrafter"/>
</dbReference>
<comment type="similarity">
    <text evidence="1">Belongs to the peptidase C26 family.</text>
</comment>